<dbReference type="AlphaFoldDB" id="A0A8J6XSB8"/>
<feature type="transmembrane region" description="Helical" evidence="1">
    <location>
        <begin position="12"/>
        <end position="32"/>
    </location>
</feature>
<name>A0A8J6XSB8_9CYAN</name>
<evidence type="ECO:0000313" key="2">
    <source>
        <dbReference type="EMBL" id="MBD2775687.1"/>
    </source>
</evidence>
<dbReference type="EMBL" id="JACXAE010000084">
    <property type="protein sequence ID" value="MBD2775687.1"/>
    <property type="molecule type" value="Genomic_DNA"/>
</dbReference>
<proteinExistence type="predicted"/>
<keyword evidence="1" id="KW-0472">Membrane</keyword>
<gene>
    <name evidence="2" type="ORF">ICL16_27430</name>
</gene>
<dbReference type="Proteomes" id="UP000629098">
    <property type="component" value="Unassembled WGS sequence"/>
</dbReference>
<comment type="caution">
    <text evidence="2">The sequence shown here is derived from an EMBL/GenBank/DDBJ whole genome shotgun (WGS) entry which is preliminary data.</text>
</comment>
<organism evidence="2 3">
    <name type="scientific">Iningainema tapete BLCC-T55</name>
    <dbReference type="NCBI Taxonomy" id="2748662"/>
    <lineage>
        <taxon>Bacteria</taxon>
        <taxon>Bacillati</taxon>
        <taxon>Cyanobacteriota</taxon>
        <taxon>Cyanophyceae</taxon>
        <taxon>Nostocales</taxon>
        <taxon>Scytonemataceae</taxon>
        <taxon>Iningainema tapete</taxon>
    </lineage>
</organism>
<reference evidence="2" key="1">
    <citation type="submission" date="2020-09" db="EMBL/GenBank/DDBJ databases">
        <title>Iningainema tapete sp. nov. (Scytonemataceae, Cyanobacteria) from greenhouses in central Florida (USA) produces two types of nodularin with biosynthetic potential for microcystin-LR and anabaenopeptins.</title>
        <authorList>
            <person name="Berthold D.E."/>
            <person name="Lefler F.W."/>
            <person name="Huang I.-S."/>
            <person name="Abdulla H."/>
            <person name="Zimba P.V."/>
            <person name="Laughinghouse H.D. IV."/>
        </authorList>
    </citation>
    <scope>NUCLEOTIDE SEQUENCE</scope>
    <source>
        <strain evidence="2">BLCCT55</strain>
    </source>
</reference>
<accession>A0A8J6XSB8</accession>
<evidence type="ECO:0000313" key="3">
    <source>
        <dbReference type="Proteomes" id="UP000629098"/>
    </source>
</evidence>
<keyword evidence="1" id="KW-1133">Transmembrane helix</keyword>
<evidence type="ECO:0000256" key="1">
    <source>
        <dbReference type="SAM" id="Phobius"/>
    </source>
</evidence>
<keyword evidence="1" id="KW-0812">Transmembrane</keyword>
<sequence length="125" mass="14146">MTLARIHKCCSYSLVGVVIGYAIAFSEGYAIAQTVCLPGQECRRPLLIPPSHPPNLWTKRPIWILLELYPEAIQQLQQEDPQAIQKLIDDDLETVQKLQILVPNLSQQLQELDTANVIQQQLFSP</sequence>
<protein>
    <submittedName>
        <fullName evidence="2">Uncharacterized protein</fullName>
    </submittedName>
</protein>
<dbReference type="RefSeq" id="WP_190834439.1">
    <property type="nucleotide sequence ID" value="NZ_CAWPPI010000084.1"/>
</dbReference>
<keyword evidence="3" id="KW-1185">Reference proteome</keyword>